<evidence type="ECO:0000313" key="10">
    <source>
        <dbReference type="EMBL" id="MDZ5758327.1"/>
    </source>
</evidence>
<reference evidence="10" key="1">
    <citation type="submission" date="2023-08" db="EMBL/GenBank/DDBJ databases">
        <title>Genomic characterization of piscicolin 126 produced by Carnobacterium maltaromaticum CM22 strain isolated from salmon (Salmo salar).</title>
        <authorList>
            <person name="Gonzalez-Gragera E."/>
            <person name="Garcia-Lopez J.D."/>
            <person name="Teso-Perez C."/>
            <person name="Gimenez-Hernandez I."/>
            <person name="Peralta-Sanchez J.M."/>
            <person name="Valdivia E."/>
            <person name="Montalban-Lopez M."/>
            <person name="Martin-Platero A.M."/>
            <person name="Banos A."/>
            <person name="Martinez-Bueno M."/>
        </authorList>
    </citation>
    <scope>NUCLEOTIDE SEQUENCE</scope>
    <source>
        <strain evidence="10">CM22</strain>
    </source>
</reference>
<feature type="domain" description="MacB-like periplasmic core" evidence="9">
    <location>
        <begin position="21"/>
        <end position="251"/>
    </location>
</feature>
<evidence type="ECO:0000256" key="1">
    <source>
        <dbReference type="ARBA" id="ARBA00004651"/>
    </source>
</evidence>
<keyword evidence="4 7" id="KW-1133">Transmembrane helix</keyword>
<dbReference type="GO" id="GO:0022857">
    <property type="term" value="F:transmembrane transporter activity"/>
    <property type="evidence" value="ECO:0007669"/>
    <property type="project" value="TreeGrafter"/>
</dbReference>
<keyword evidence="2" id="KW-1003">Cell membrane</keyword>
<evidence type="ECO:0000256" key="2">
    <source>
        <dbReference type="ARBA" id="ARBA00022475"/>
    </source>
</evidence>
<dbReference type="InterPro" id="IPR050250">
    <property type="entry name" value="Macrolide_Exporter_MacB"/>
</dbReference>
<comment type="caution">
    <text evidence="10">The sequence shown here is derived from an EMBL/GenBank/DDBJ whole genome shotgun (WGS) entry which is preliminary data.</text>
</comment>
<evidence type="ECO:0000256" key="7">
    <source>
        <dbReference type="SAM" id="Phobius"/>
    </source>
</evidence>
<protein>
    <submittedName>
        <fullName evidence="10">ABC transporter permease</fullName>
    </submittedName>
</protein>
<evidence type="ECO:0000259" key="9">
    <source>
        <dbReference type="Pfam" id="PF12704"/>
    </source>
</evidence>
<keyword evidence="5 7" id="KW-0472">Membrane</keyword>
<dbReference type="PANTHER" id="PTHR30572:SF4">
    <property type="entry name" value="ABC TRANSPORTER PERMEASE YTRF"/>
    <property type="match status" value="1"/>
</dbReference>
<dbReference type="Pfam" id="PF12704">
    <property type="entry name" value="MacB_PCD"/>
    <property type="match status" value="1"/>
</dbReference>
<name>A0AAW9K4M8_CARML</name>
<feature type="domain" description="ABC3 transporter permease C-terminal" evidence="8">
    <location>
        <begin position="295"/>
        <end position="408"/>
    </location>
</feature>
<dbReference type="InterPro" id="IPR003838">
    <property type="entry name" value="ABC3_permease_C"/>
</dbReference>
<organism evidence="10 11">
    <name type="scientific">Carnobacterium maltaromaticum</name>
    <name type="common">Carnobacterium piscicola</name>
    <dbReference type="NCBI Taxonomy" id="2751"/>
    <lineage>
        <taxon>Bacteria</taxon>
        <taxon>Bacillati</taxon>
        <taxon>Bacillota</taxon>
        <taxon>Bacilli</taxon>
        <taxon>Lactobacillales</taxon>
        <taxon>Carnobacteriaceae</taxon>
        <taxon>Carnobacterium</taxon>
    </lineage>
</organism>
<comment type="subcellular location">
    <subcellularLocation>
        <location evidence="1">Cell membrane</location>
        <topology evidence="1">Multi-pass membrane protein</topology>
    </subcellularLocation>
</comment>
<dbReference type="RefSeq" id="WP_035063735.1">
    <property type="nucleotide sequence ID" value="NZ_BJOJ01000017.1"/>
</dbReference>
<gene>
    <name evidence="10" type="ORF">RAK27_06595</name>
</gene>
<feature type="transmembrane region" description="Helical" evidence="7">
    <location>
        <begin position="20"/>
        <end position="40"/>
    </location>
</feature>
<feature type="transmembrane region" description="Helical" evidence="7">
    <location>
        <begin position="380"/>
        <end position="404"/>
    </location>
</feature>
<evidence type="ECO:0000256" key="6">
    <source>
        <dbReference type="ARBA" id="ARBA00038076"/>
    </source>
</evidence>
<accession>A0AAW9K4M8</accession>
<dbReference type="InterPro" id="IPR025857">
    <property type="entry name" value="MacB_PCD"/>
</dbReference>
<dbReference type="GO" id="GO:0005886">
    <property type="term" value="C:plasma membrane"/>
    <property type="evidence" value="ECO:0007669"/>
    <property type="project" value="UniProtKB-SubCell"/>
</dbReference>
<proteinExistence type="inferred from homology"/>
<evidence type="ECO:0000256" key="3">
    <source>
        <dbReference type="ARBA" id="ARBA00022692"/>
    </source>
</evidence>
<dbReference type="GeneID" id="83605630"/>
<feature type="transmembrane region" description="Helical" evidence="7">
    <location>
        <begin position="292"/>
        <end position="316"/>
    </location>
</feature>
<evidence type="ECO:0000313" key="11">
    <source>
        <dbReference type="Proteomes" id="UP001290462"/>
    </source>
</evidence>
<keyword evidence="3 7" id="KW-0812">Transmembrane</keyword>
<comment type="similarity">
    <text evidence="6">Belongs to the ABC-4 integral membrane protein family.</text>
</comment>
<evidence type="ECO:0000256" key="4">
    <source>
        <dbReference type="ARBA" id="ARBA00022989"/>
    </source>
</evidence>
<dbReference type="Pfam" id="PF02687">
    <property type="entry name" value="FtsX"/>
    <property type="match status" value="1"/>
</dbReference>
<dbReference type="PANTHER" id="PTHR30572">
    <property type="entry name" value="MEMBRANE COMPONENT OF TRANSPORTER-RELATED"/>
    <property type="match status" value="1"/>
</dbReference>
<dbReference type="AlphaFoldDB" id="A0AAW9K4M8"/>
<feature type="transmembrane region" description="Helical" evidence="7">
    <location>
        <begin position="336"/>
        <end position="360"/>
    </location>
</feature>
<evidence type="ECO:0000259" key="8">
    <source>
        <dbReference type="Pfam" id="PF02687"/>
    </source>
</evidence>
<evidence type="ECO:0000256" key="5">
    <source>
        <dbReference type="ARBA" id="ARBA00023136"/>
    </source>
</evidence>
<sequence length="414" mass="45211">MIINILISTFLSLKAHKLRVFLTMVGIIIGITSVVTISTLGEGMKQQVLSATSSTSANNVKIMYSMEQEDNTGMGYVDYSNSDFSFSMVDLKKIKDTEGLESIFPDYGQQFMGDSIDQELDYFGTKAYLMVAPNTGGIKVKYGRDFQPSDANRDRIILSHTVFDDSISMENPADMINQAVSIGGYMYKVIGITEPVDFDSMSMTDMMGGFDYMSAYKSYISKASYNELAKSKAISGIKLKLKDDVDRTQVIGSVISTLQELHPDVKGIFKEDDSNQQMQKQNEAAIGGMTGFLMAITAISLLVGGIGVMNIMYVSVTERKREIGIRRAIGAKPRTILIQFLLEAAFITLLGGLIGIGLGYGLSTIVGGFVQIKPVMTPQIFLISSLVSILTGVVFGIIPAINAARMDPIKAIYR</sequence>
<dbReference type="EMBL" id="JAVBVO010000003">
    <property type="protein sequence ID" value="MDZ5758327.1"/>
    <property type="molecule type" value="Genomic_DNA"/>
</dbReference>
<dbReference type="Proteomes" id="UP001290462">
    <property type="component" value="Unassembled WGS sequence"/>
</dbReference>